<dbReference type="GO" id="GO:0005743">
    <property type="term" value="C:mitochondrial inner membrane"/>
    <property type="evidence" value="ECO:0007669"/>
    <property type="project" value="InterPro"/>
</dbReference>
<evidence type="ECO:0000313" key="3">
    <source>
        <dbReference type="Proteomes" id="UP000030640"/>
    </source>
</evidence>
<dbReference type="InterPro" id="IPR006721">
    <property type="entry name" value="ATP_synth_F1_esu_mt"/>
</dbReference>
<proteinExistence type="inferred from homology"/>
<protein>
    <submittedName>
        <fullName evidence="2">F-type H+-transporting ATPase subunit epsilon</fullName>
    </submittedName>
</protein>
<sequence length="56" mass="6667">MADILRKCLKDPYSDIALERSKMHLRETIYKDGKPISQELHEEFQKAFKSLRNSKE</sequence>
<dbReference type="Gene3D" id="1.10.1620.20">
    <property type="entry name" value="ATP synthase, F1 complex, epsilon subunit superfamily, mitochondrial"/>
    <property type="match status" value="1"/>
</dbReference>
<organism evidence="2 3">
    <name type="scientific">Plasmodium inui San Antonio 1</name>
    <dbReference type="NCBI Taxonomy" id="1237626"/>
    <lineage>
        <taxon>Eukaryota</taxon>
        <taxon>Sar</taxon>
        <taxon>Alveolata</taxon>
        <taxon>Apicomplexa</taxon>
        <taxon>Aconoidasida</taxon>
        <taxon>Haemosporida</taxon>
        <taxon>Plasmodiidae</taxon>
        <taxon>Plasmodium</taxon>
        <taxon>Plasmodium (Plasmodium)</taxon>
    </lineage>
</organism>
<dbReference type="OrthoDB" id="269124at2759"/>
<reference evidence="2 3" key="1">
    <citation type="submission" date="2013-02" db="EMBL/GenBank/DDBJ databases">
        <title>The Genome Sequence of Plasmodium inui San Antonio 1.</title>
        <authorList>
            <consortium name="The Broad Institute Genome Sequencing Platform"/>
            <consortium name="The Broad Institute Genome Sequencing Center for Infectious Disease"/>
            <person name="Neafsey D."/>
            <person name="Cheeseman I."/>
            <person name="Volkman S."/>
            <person name="Adams J."/>
            <person name="Walker B."/>
            <person name="Young S.K."/>
            <person name="Zeng Q."/>
            <person name="Gargeya S."/>
            <person name="Fitzgerald M."/>
            <person name="Haas B."/>
            <person name="Abouelleil A."/>
            <person name="Alvarado L."/>
            <person name="Arachchi H.M."/>
            <person name="Berlin A.M."/>
            <person name="Chapman S.B."/>
            <person name="Dewar J."/>
            <person name="Goldberg J."/>
            <person name="Griggs A."/>
            <person name="Gujja S."/>
            <person name="Hansen M."/>
            <person name="Howarth C."/>
            <person name="Imamovic A."/>
            <person name="Larimer J."/>
            <person name="McCowan C."/>
            <person name="Murphy C."/>
            <person name="Neiman D."/>
            <person name="Pearson M."/>
            <person name="Priest M."/>
            <person name="Roberts A."/>
            <person name="Saif S."/>
            <person name="Shea T."/>
            <person name="Sisk P."/>
            <person name="Sykes S."/>
            <person name="Wortman J."/>
            <person name="Nusbaum C."/>
            <person name="Birren B."/>
        </authorList>
    </citation>
    <scope>NUCLEOTIDE SEQUENCE [LARGE SCALE GENOMIC DNA]</scope>
    <source>
        <strain evidence="2 3">San Antonio 1</strain>
    </source>
</reference>
<dbReference type="RefSeq" id="XP_008814449.1">
    <property type="nucleotide sequence ID" value="XM_008816227.1"/>
</dbReference>
<dbReference type="InterPro" id="IPR036742">
    <property type="entry name" value="ATP_synth_F1_esu_sf_mt"/>
</dbReference>
<dbReference type="GeneID" id="20035888"/>
<accession>W7AC76</accession>
<dbReference type="Proteomes" id="UP000030640">
    <property type="component" value="Unassembled WGS sequence"/>
</dbReference>
<dbReference type="GO" id="GO:0045259">
    <property type="term" value="C:proton-transporting ATP synthase complex"/>
    <property type="evidence" value="ECO:0007669"/>
    <property type="project" value="InterPro"/>
</dbReference>
<evidence type="ECO:0000313" key="2">
    <source>
        <dbReference type="EMBL" id="EUD68923.1"/>
    </source>
</evidence>
<dbReference type="AlphaFoldDB" id="W7AC76"/>
<dbReference type="Pfam" id="PF04627">
    <property type="entry name" value="ATP-synt_Eps"/>
    <property type="match status" value="1"/>
</dbReference>
<dbReference type="EMBL" id="KI965461">
    <property type="protein sequence ID" value="EUD68923.1"/>
    <property type="molecule type" value="Genomic_DNA"/>
</dbReference>
<keyword evidence="3" id="KW-1185">Reference proteome</keyword>
<dbReference type="GO" id="GO:0046933">
    <property type="term" value="F:proton-transporting ATP synthase activity, rotational mechanism"/>
    <property type="evidence" value="ECO:0007669"/>
    <property type="project" value="InterPro"/>
</dbReference>
<name>W7AC76_9APIC</name>
<comment type="similarity">
    <text evidence="1">Belongs to the eukaryotic ATPase epsilon family.</text>
</comment>
<dbReference type="VEuPathDB" id="PlasmoDB:C922_00614"/>
<dbReference type="SUPFAM" id="SSF48690">
    <property type="entry name" value="Epsilon subunit of mitochondrial F1F0-ATP synthase"/>
    <property type="match status" value="1"/>
</dbReference>
<evidence type="ECO:0000256" key="1">
    <source>
        <dbReference type="ARBA" id="ARBA00009502"/>
    </source>
</evidence>
<gene>
    <name evidence="2" type="ORF">C922_00614</name>
</gene>